<dbReference type="KEGG" id="lem:LEN_3906"/>
<protein>
    <submittedName>
        <fullName evidence="2">Uncharacterized protein</fullName>
    </submittedName>
</protein>
<proteinExistence type="predicted"/>
<dbReference type="RefSeq" id="WP_096379860.1">
    <property type="nucleotide sequence ID" value="NZ_AP014940.1"/>
</dbReference>
<evidence type="ECO:0000313" key="2">
    <source>
        <dbReference type="EMBL" id="BAV99393.1"/>
    </source>
</evidence>
<dbReference type="AlphaFoldDB" id="A0AAU9ASD6"/>
<evidence type="ECO:0000256" key="1">
    <source>
        <dbReference type="SAM" id="MobiDB-lite"/>
    </source>
</evidence>
<reference evidence="2 3" key="1">
    <citation type="journal article" date="2017" name="DNA Res.">
        <title>Complete genome sequence and expression profile of the commercial lytic enzyme producer Lysobacter enzymogenes M497-1.</title>
        <authorList>
            <person name="Takami H."/>
            <person name="Toyoda A."/>
            <person name="Uchiyama I."/>
            <person name="Itoh T."/>
            <person name="Takaki Y."/>
            <person name="Arai W."/>
            <person name="Nishi S."/>
            <person name="Kawai M."/>
            <person name="Shinya K."/>
            <person name="Ikeda H."/>
        </authorList>
    </citation>
    <scope>NUCLEOTIDE SEQUENCE [LARGE SCALE GENOMIC DNA]</scope>
    <source>
        <strain evidence="2 3">M497-1</strain>
    </source>
</reference>
<sequence length="130" mass="13975">MTQQLLIIASHLTAGTVRDTSLTLDEHRARLRLALELGEELISMHAARGKGRTLSLTPKPLSLKPTSNIRYKVAEPDSPSGISQVAPKLASILEQSIARAESSMTTPEDTPTDPSGSSSSTSTPIRPKFR</sequence>
<gene>
    <name evidence="2" type="ORF">LEN_3906</name>
</gene>
<dbReference type="GeneID" id="83065704"/>
<dbReference type="Proteomes" id="UP000218824">
    <property type="component" value="Chromosome"/>
</dbReference>
<organism evidence="2 3">
    <name type="scientific">Lysobacter enzymogenes</name>
    <dbReference type="NCBI Taxonomy" id="69"/>
    <lineage>
        <taxon>Bacteria</taxon>
        <taxon>Pseudomonadati</taxon>
        <taxon>Pseudomonadota</taxon>
        <taxon>Gammaproteobacteria</taxon>
        <taxon>Lysobacterales</taxon>
        <taxon>Lysobacteraceae</taxon>
        <taxon>Lysobacter</taxon>
    </lineage>
</organism>
<evidence type="ECO:0000313" key="3">
    <source>
        <dbReference type="Proteomes" id="UP000218824"/>
    </source>
</evidence>
<name>A0AAU9ASD6_LYSEN</name>
<feature type="region of interest" description="Disordered" evidence="1">
    <location>
        <begin position="96"/>
        <end position="130"/>
    </location>
</feature>
<dbReference type="EMBL" id="AP014940">
    <property type="protein sequence ID" value="BAV99393.1"/>
    <property type="molecule type" value="Genomic_DNA"/>
</dbReference>
<accession>A0AAU9ASD6</accession>
<feature type="compositionally biased region" description="Low complexity" evidence="1">
    <location>
        <begin position="101"/>
        <end position="124"/>
    </location>
</feature>